<dbReference type="GO" id="GO:0019144">
    <property type="term" value="F:ADP-sugar diphosphatase activity"/>
    <property type="evidence" value="ECO:0007669"/>
    <property type="project" value="TreeGrafter"/>
</dbReference>
<dbReference type="PANTHER" id="PTHR11839">
    <property type="entry name" value="UDP/ADP-SUGAR PYROPHOSPHATASE"/>
    <property type="match status" value="1"/>
</dbReference>
<dbReference type="GO" id="GO:0019693">
    <property type="term" value="P:ribose phosphate metabolic process"/>
    <property type="evidence" value="ECO:0007669"/>
    <property type="project" value="TreeGrafter"/>
</dbReference>
<gene>
    <name evidence="3" type="primary">nudE</name>
    <name evidence="3" type="ORF">HMPREF9064_0035</name>
</gene>
<evidence type="ECO:0000313" key="3">
    <source>
        <dbReference type="EMBL" id="EFU68618.1"/>
    </source>
</evidence>
<dbReference type="AlphaFoldDB" id="E6KV53"/>
<dbReference type="EMBL" id="AEPS01000001">
    <property type="protein sequence ID" value="EFU68618.1"/>
    <property type="molecule type" value="Genomic_DNA"/>
</dbReference>
<evidence type="ECO:0000259" key="2">
    <source>
        <dbReference type="PROSITE" id="PS51462"/>
    </source>
</evidence>
<evidence type="ECO:0000313" key="4">
    <source>
        <dbReference type="Proteomes" id="UP000032871"/>
    </source>
</evidence>
<dbReference type="GeneID" id="60799433"/>
<dbReference type="PANTHER" id="PTHR11839:SF12">
    <property type="entry name" value="ADP COMPOUNDS HYDROLASE NUDE"/>
    <property type="match status" value="1"/>
</dbReference>
<accession>E6KV53</accession>
<dbReference type="EC" id="3.6.1.-" evidence="3"/>
<dbReference type="InterPro" id="IPR000086">
    <property type="entry name" value="NUDIX_hydrolase_dom"/>
</dbReference>
<dbReference type="Pfam" id="PF00293">
    <property type="entry name" value="NUDIX"/>
    <property type="match status" value="1"/>
</dbReference>
<keyword evidence="4" id="KW-1185">Reference proteome</keyword>
<dbReference type="SUPFAM" id="SSF55811">
    <property type="entry name" value="Nudix"/>
    <property type="match status" value="1"/>
</dbReference>
<dbReference type="RefSeq" id="WP_005715602.1">
    <property type="nucleotide sequence ID" value="NZ_GL622200.1"/>
</dbReference>
<name>E6KV53_9PAST</name>
<dbReference type="HOGENOM" id="CLU_062658_4_0_6"/>
<evidence type="ECO:0000256" key="1">
    <source>
        <dbReference type="ARBA" id="ARBA00022801"/>
    </source>
</evidence>
<protein>
    <submittedName>
        <fullName evidence="3">ADP compounds hydrolase NudE</fullName>
        <ecNumber evidence="3">3.6.1.-</ecNumber>
    </submittedName>
</protein>
<sequence length="201" mass="22964">MVSLFQWFVKQGKKRTMLQKPTILNIKTVAKSTIFEIQSVDLKFANGTHRTYERFRPGKYASVMVVAIDGEDMLLVREYAMGTERYELGFVKGRMDAGETPEQSANRELQEEIGLGATSWVHLRTINSSVGFMNNPMHILLAQNFYPSKLEGDEPEPLQVVRVPLANINELLHDPEFNEAKNLTALYLLRDYLQRKACVNP</sequence>
<proteinExistence type="predicted"/>
<dbReference type="STRING" id="739.GCA_001059425_00037"/>
<feature type="domain" description="Nudix hydrolase" evidence="2">
    <location>
        <begin position="58"/>
        <end position="185"/>
    </location>
</feature>
<dbReference type="PROSITE" id="PS51462">
    <property type="entry name" value="NUDIX"/>
    <property type="match status" value="1"/>
</dbReference>
<dbReference type="Proteomes" id="UP000032871">
    <property type="component" value="Unassembled WGS sequence"/>
</dbReference>
<dbReference type="GO" id="GO:0005829">
    <property type="term" value="C:cytosol"/>
    <property type="evidence" value="ECO:0007669"/>
    <property type="project" value="TreeGrafter"/>
</dbReference>
<dbReference type="CDD" id="cd24156">
    <property type="entry name" value="NUDIX_ADPRase_NudE"/>
    <property type="match status" value="1"/>
</dbReference>
<reference evidence="3 4" key="1">
    <citation type="submission" date="2010-12" db="EMBL/GenBank/DDBJ databases">
        <authorList>
            <person name="Muzny D."/>
            <person name="Qin X."/>
            <person name="Deng J."/>
            <person name="Jiang H."/>
            <person name="Liu Y."/>
            <person name="Qu J."/>
            <person name="Song X.-Z."/>
            <person name="Zhang L."/>
            <person name="Thornton R."/>
            <person name="Coyle M."/>
            <person name="Francisco L."/>
            <person name="Jackson L."/>
            <person name="Javaid M."/>
            <person name="Korchina V."/>
            <person name="Kovar C."/>
            <person name="Mata R."/>
            <person name="Mathew T."/>
            <person name="Ngo R."/>
            <person name="Nguyen L."/>
            <person name="Nguyen N."/>
            <person name="Okwuonu G."/>
            <person name="Ongeri F."/>
            <person name="Pham C."/>
            <person name="Simmons D."/>
            <person name="Wilczek-Boney K."/>
            <person name="Hale W."/>
            <person name="Jakkamsetti A."/>
            <person name="Pham P."/>
            <person name="Ruth R."/>
            <person name="San Lucas F."/>
            <person name="Warren J."/>
            <person name="Zhang J."/>
            <person name="Zhao Z."/>
            <person name="Zhou C."/>
            <person name="Zhu D."/>
            <person name="Lee S."/>
            <person name="Bess C."/>
            <person name="Blankenburg K."/>
            <person name="Forbes L."/>
            <person name="Fu Q."/>
            <person name="Gubbala S."/>
            <person name="Hirani K."/>
            <person name="Jayaseelan J.C."/>
            <person name="Lara F."/>
            <person name="Munidasa M."/>
            <person name="Palculict T."/>
            <person name="Patil S."/>
            <person name="Pu L.-L."/>
            <person name="Saada N."/>
            <person name="Tang L."/>
            <person name="Weissenberger G."/>
            <person name="Zhu Y."/>
            <person name="Hemphill L."/>
            <person name="Shang Y."/>
            <person name="Youmans B."/>
            <person name="Ayvaz T."/>
            <person name="Ross M."/>
            <person name="Santibanez J."/>
            <person name="Aqrawi P."/>
            <person name="Gross S."/>
            <person name="Joshi V."/>
            <person name="Fowler G."/>
            <person name="Nazareth L."/>
            <person name="Reid J."/>
            <person name="Worley K."/>
            <person name="Petrosino J."/>
            <person name="Highlander S."/>
            <person name="Gibbs R."/>
        </authorList>
    </citation>
    <scope>NUCLEOTIDE SEQUENCE [LARGE SCALE GENOMIC DNA]</scope>
    <source>
        <strain evidence="3 4">ATCC 33393</strain>
    </source>
</reference>
<dbReference type="FunFam" id="3.90.79.10:FF:000006">
    <property type="entry name" value="ADP compounds hydrolase NudE"/>
    <property type="match status" value="1"/>
</dbReference>
<comment type="caution">
    <text evidence="3">The sequence shown here is derived from an EMBL/GenBank/DDBJ whole genome shotgun (WGS) entry which is preliminary data.</text>
</comment>
<dbReference type="InterPro" id="IPR015797">
    <property type="entry name" value="NUDIX_hydrolase-like_dom_sf"/>
</dbReference>
<dbReference type="OrthoDB" id="9806150at2"/>
<dbReference type="NCBIfam" id="NF008736">
    <property type="entry name" value="PRK11762.1"/>
    <property type="match status" value="1"/>
</dbReference>
<organism evidence="3 4">
    <name type="scientific">Aggregatibacter segnis ATCC 33393</name>
    <dbReference type="NCBI Taxonomy" id="888057"/>
    <lineage>
        <taxon>Bacteria</taxon>
        <taxon>Pseudomonadati</taxon>
        <taxon>Pseudomonadota</taxon>
        <taxon>Gammaproteobacteria</taxon>
        <taxon>Pasteurellales</taxon>
        <taxon>Pasteurellaceae</taxon>
        <taxon>Aggregatibacter</taxon>
    </lineage>
</organism>
<keyword evidence="1 3" id="KW-0378">Hydrolase</keyword>
<dbReference type="GO" id="GO:0006753">
    <property type="term" value="P:nucleoside phosphate metabolic process"/>
    <property type="evidence" value="ECO:0007669"/>
    <property type="project" value="TreeGrafter"/>
</dbReference>
<dbReference type="Gene3D" id="3.90.79.10">
    <property type="entry name" value="Nucleoside Triphosphate Pyrophosphohydrolase"/>
    <property type="match status" value="1"/>
</dbReference>